<protein>
    <submittedName>
        <fullName evidence="1">Uncharacterized protein</fullName>
    </submittedName>
</protein>
<sequence>MLWLYFVAKAKIKKKKKATDICKKKTRHCGETIKLYTSI</sequence>
<dbReference type="EMBL" id="KK119978">
    <property type="protein sequence ID" value="KFM77239.1"/>
    <property type="molecule type" value="Genomic_DNA"/>
</dbReference>
<dbReference type="AlphaFoldDB" id="A0A087UIQ0"/>
<accession>A0A087UIQ0</accession>
<dbReference type="Proteomes" id="UP000054359">
    <property type="component" value="Unassembled WGS sequence"/>
</dbReference>
<reference evidence="1 2" key="1">
    <citation type="submission" date="2013-11" db="EMBL/GenBank/DDBJ databases">
        <title>Genome sequencing of Stegodyphus mimosarum.</title>
        <authorList>
            <person name="Bechsgaard J."/>
        </authorList>
    </citation>
    <scope>NUCLEOTIDE SEQUENCE [LARGE SCALE GENOMIC DNA]</scope>
</reference>
<keyword evidence="2" id="KW-1185">Reference proteome</keyword>
<organism evidence="1 2">
    <name type="scientific">Stegodyphus mimosarum</name>
    <name type="common">African social velvet spider</name>
    <dbReference type="NCBI Taxonomy" id="407821"/>
    <lineage>
        <taxon>Eukaryota</taxon>
        <taxon>Metazoa</taxon>
        <taxon>Ecdysozoa</taxon>
        <taxon>Arthropoda</taxon>
        <taxon>Chelicerata</taxon>
        <taxon>Arachnida</taxon>
        <taxon>Araneae</taxon>
        <taxon>Araneomorphae</taxon>
        <taxon>Entelegynae</taxon>
        <taxon>Eresoidea</taxon>
        <taxon>Eresidae</taxon>
        <taxon>Stegodyphus</taxon>
    </lineage>
</organism>
<feature type="non-terminal residue" evidence="1">
    <location>
        <position position="39"/>
    </location>
</feature>
<evidence type="ECO:0000313" key="2">
    <source>
        <dbReference type="Proteomes" id="UP000054359"/>
    </source>
</evidence>
<proteinExistence type="predicted"/>
<evidence type="ECO:0000313" key="1">
    <source>
        <dbReference type="EMBL" id="KFM77239.1"/>
    </source>
</evidence>
<gene>
    <name evidence="1" type="ORF">X975_18125</name>
</gene>
<name>A0A087UIQ0_STEMI</name>